<evidence type="ECO:0000313" key="1">
    <source>
        <dbReference type="EMBL" id="MFC5279389.1"/>
    </source>
</evidence>
<dbReference type="EMBL" id="JBHSKY010000011">
    <property type="protein sequence ID" value="MFC5279389.1"/>
    <property type="molecule type" value="Genomic_DNA"/>
</dbReference>
<reference evidence="1 2" key="1">
    <citation type="journal article" date="2019" name="Int. J. Syst. Evol. Microbiol.">
        <title>The Global Catalogue of Microorganisms (GCM) 10K type strain sequencing project: providing services to taxonomists for standard genome sequencing and annotation.</title>
        <authorList>
            <consortium name="The Broad Institute Genomics Platform"/>
            <consortium name="The Broad Institute Genome Sequencing Center for Infectious Disease"/>
            <person name="Wu L."/>
            <person name="Ma J."/>
        </authorList>
    </citation>
    <scope>NUCLEOTIDE SEQUENCE [LARGE SCALE GENOMIC DNA]</scope>
    <source>
        <strain evidence="1 2">CGMCC 1.12124</strain>
    </source>
</reference>
<proteinExistence type="predicted"/>
<sequence length="87" mass="9684">MAAHNTATRKTIDVRDLGFEPGGSFGTDVDVHVDDSDDGTFVEVTYEEWVWTLEFDRYGDLTDAPTQSAPRWLGPVIKKAAPQLRVT</sequence>
<name>A0ABD5R3G3_9EURY</name>
<keyword evidence="2" id="KW-1185">Reference proteome</keyword>
<evidence type="ECO:0000313" key="2">
    <source>
        <dbReference type="Proteomes" id="UP001596118"/>
    </source>
</evidence>
<dbReference type="AlphaFoldDB" id="A0ABD5R3G3"/>
<protein>
    <submittedName>
        <fullName evidence="1">Uncharacterized protein</fullName>
    </submittedName>
</protein>
<comment type="caution">
    <text evidence="1">The sequence shown here is derived from an EMBL/GenBank/DDBJ whole genome shotgun (WGS) entry which is preliminary data.</text>
</comment>
<gene>
    <name evidence="1" type="ORF">ACFPM1_11580</name>
</gene>
<dbReference type="RefSeq" id="WP_256412964.1">
    <property type="nucleotide sequence ID" value="NZ_JANHDM010000014.1"/>
</dbReference>
<organism evidence="1 2">
    <name type="scientific">Halorubrum rubrum</name>
    <dbReference type="NCBI Taxonomy" id="1126240"/>
    <lineage>
        <taxon>Archaea</taxon>
        <taxon>Methanobacteriati</taxon>
        <taxon>Methanobacteriota</taxon>
        <taxon>Stenosarchaea group</taxon>
        <taxon>Halobacteria</taxon>
        <taxon>Halobacteriales</taxon>
        <taxon>Haloferacaceae</taxon>
        <taxon>Halorubrum</taxon>
    </lineage>
</organism>
<accession>A0ABD5R3G3</accession>
<dbReference type="Proteomes" id="UP001596118">
    <property type="component" value="Unassembled WGS sequence"/>
</dbReference>